<dbReference type="OrthoDB" id="5552418at2759"/>
<evidence type="ECO:0000256" key="1">
    <source>
        <dbReference type="SAM" id="MobiDB-lite"/>
    </source>
</evidence>
<comment type="caution">
    <text evidence="2">The sequence shown here is derived from an EMBL/GenBank/DDBJ whole genome shotgun (WGS) entry which is preliminary data.</text>
</comment>
<proteinExistence type="predicted"/>
<accession>A0A8J8WE97</accession>
<feature type="compositionally biased region" description="Polar residues" evidence="1">
    <location>
        <begin position="274"/>
        <end position="286"/>
    </location>
</feature>
<keyword evidence="3" id="KW-1185">Reference proteome</keyword>
<feature type="region of interest" description="Disordered" evidence="1">
    <location>
        <begin position="94"/>
        <end position="159"/>
    </location>
</feature>
<evidence type="ECO:0000313" key="3">
    <source>
        <dbReference type="Proteomes" id="UP000631181"/>
    </source>
</evidence>
<dbReference type="EMBL" id="WIWV01000158">
    <property type="protein sequence ID" value="KAF7712688.1"/>
    <property type="molecule type" value="Genomic_DNA"/>
</dbReference>
<organism evidence="2 3">
    <name type="scientific">Penicillium ucsense</name>
    <dbReference type="NCBI Taxonomy" id="2839758"/>
    <lineage>
        <taxon>Eukaryota</taxon>
        <taxon>Fungi</taxon>
        <taxon>Dikarya</taxon>
        <taxon>Ascomycota</taxon>
        <taxon>Pezizomycotina</taxon>
        <taxon>Eurotiomycetes</taxon>
        <taxon>Eurotiomycetidae</taxon>
        <taxon>Eurotiales</taxon>
        <taxon>Aspergillaceae</taxon>
        <taxon>Penicillium</taxon>
    </lineage>
</organism>
<feature type="compositionally biased region" description="Low complexity" evidence="1">
    <location>
        <begin position="98"/>
        <end position="113"/>
    </location>
</feature>
<dbReference type="AlphaFoldDB" id="A0A8J8WE97"/>
<name>A0A8J8WE97_9EURO</name>
<feature type="compositionally biased region" description="Basic residues" evidence="1">
    <location>
        <begin position="114"/>
        <end position="134"/>
    </location>
</feature>
<dbReference type="Proteomes" id="UP000631181">
    <property type="component" value="Unassembled WGS sequence"/>
</dbReference>
<gene>
    <name evidence="2" type="ORF">PECM_002313</name>
</gene>
<feature type="region of interest" description="Disordered" evidence="1">
    <location>
        <begin position="261"/>
        <end position="294"/>
    </location>
</feature>
<protein>
    <submittedName>
        <fullName evidence="2">Uncharacterized protein</fullName>
    </submittedName>
</protein>
<evidence type="ECO:0000313" key="2">
    <source>
        <dbReference type="EMBL" id="KAF7712688.1"/>
    </source>
</evidence>
<feature type="compositionally biased region" description="Low complexity" evidence="1">
    <location>
        <begin position="135"/>
        <end position="146"/>
    </location>
</feature>
<reference evidence="2" key="1">
    <citation type="journal article" date="2020" name="Front. Microbiol.">
        <title>Gene regulatory networks of Penicillium echinulatum 2HH and Penicillium oxalicum 114-2 inferred by a computational biology approach.</title>
        <authorList>
            <person name="Lenz A.R."/>
            <person name="Galan-Vasquez E."/>
            <person name="Balbinot E."/>
            <person name="De Abreu F.P."/>
            <person name="De Oliveira N.S."/>
            <person name="Da Rosa L.O."/>
            <person name="De Avila E Silva S."/>
            <person name="Camassola M."/>
            <person name="Dillon A.J.P."/>
            <person name="Perez-Rueda E."/>
        </authorList>
    </citation>
    <scope>NUCLEOTIDE SEQUENCE</scope>
    <source>
        <strain evidence="2">S1M29</strain>
    </source>
</reference>
<sequence>MDGDRRIKQLQQLMAQSNNATDRGRGLNRFEQAMRTRGDPTGISQAPERTTMSYDYGYTGNAFSGGTLQPSDMQSFASEYMRPRHAPFMNQLSQRSVQAQFAQQQQQQQQQHQNQHHHHHHHQQAHQQHQHQHQHQSQNVSSQLHQTSPNSTHHLNRRRAAAESIPLVPYDSAMLYSFSQQQSATHGSFDEVPQYSTRQSAGMDALSHQIAIPQYFSDESAGTGIPGLSPYLNAISYNEPDSMARSSAGQSFPNVLAEYTPMEGEPSTHLDPQPVQSSALEQSQAQIDPHVKSADDQFEHPEYQRALCSTLDQIRAGRLVDASRSMVEISEWLVTNARDLGLLSDNHKQHSRRLQFWNDFNICWLALCQKQKNLTQDIITTGHQASSTTLLSRDRMEEIGKDLIHFCDQLEQHGLVDYQMGIWEEEILSVLGQCLDLIVDKPELLRIPATPEPALATQRS</sequence>